<keyword evidence="2" id="KW-1185">Reference proteome</keyword>
<dbReference type="EMBL" id="CCBB010000003">
    <property type="protein sequence ID" value="CDO10721.1"/>
    <property type="molecule type" value="Genomic_DNA"/>
</dbReference>
<organism evidence="1 2">
    <name type="scientific">Mycolicibacterium cosmeticum</name>
    <dbReference type="NCBI Taxonomy" id="258533"/>
    <lineage>
        <taxon>Bacteria</taxon>
        <taxon>Bacillati</taxon>
        <taxon>Actinomycetota</taxon>
        <taxon>Actinomycetes</taxon>
        <taxon>Mycobacteriales</taxon>
        <taxon>Mycobacteriaceae</taxon>
        <taxon>Mycolicibacterium</taxon>
    </lineage>
</organism>
<dbReference type="AlphaFoldDB" id="W9B7P9"/>
<evidence type="ECO:0000313" key="2">
    <source>
        <dbReference type="Proteomes" id="UP000028870"/>
    </source>
</evidence>
<gene>
    <name evidence="1" type="ORF">BN977_05556</name>
</gene>
<protein>
    <submittedName>
        <fullName evidence="1">Uncharacterized protein</fullName>
    </submittedName>
</protein>
<dbReference type="OrthoDB" id="4726871at2"/>
<proteinExistence type="predicted"/>
<name>W9B7P9_MYCCO</name>
<dbReference type="Proteomes" id="UP000028870">
    <property type="component" value="Unassembled WGS sequence"/>
</dbReference>
<reference evidence="1" key="1">
    <citation type="submission" date="2014-03" db="EMBL/GenBank/DDBJ databases">
        <title>Draft Genome Sequence of Mycobacterium cosmeticum DSM 44829.</title>
        <authorList>
            <person name="Croce O."/>
            <person name="Robert C."/>
            <person name="Raoult D."/>
            <person name="Drancourt M."/>
        </authorList>
    </citation>
    <scope>NUCLEOTIDE SEQUENCE [LARGE SCALE GENOMIC DNA]</scope>
    <source>
        <strain evidence="1">DSM 44829</strain>
    </source>
</reference>
<dbReference type="eggNOG" id="ENOG5030RMK">
    <property type="taxonomic scope" value="Bacteria"/>
</dbReference>
<comment type="caution">
    <text evidence="1">The sequence shown here is derived from an EMBL/GenBank/DDBJ whole genome shotgun (WGS) entry which is preliminary data.</text>
</comment>
<sequence length="192" mass="20609">MKANSFHFDVDRGVGVRASAATLLSYELNVFAEDPLDAVRHAGGWMCDRVRAGWKVTVVLPTDTRGAGDDTRALDILGVRTRTAAAEFGELVQAPALALSARLLAADPRLQRAVRYALERAGAEVTLWGDTGGRAADLRVADVRYPMTPAARAFKAQAMLVVSGAAEPGAAEHFHSWAPWYPLDGPDLVSIR</sequence>
<accession>W9B7P9</accession>
<dbReference type="RefSeq" id="WP_036402975.1">
    <property type="nucleotide sequence ID" value="NZ_CCBB010000003.1"/>
</dbReference>
<reference evidence="1" key="2">
    <citation type="submission" date="2014-03" db="EMBL/GenBank/DDBJ databases">
        <authorList>
            <person name="Urmite Genomes"/>
        </authorList>
    </citation>
    <scope>NUCLEOTIDE SEQUENCE</scope>
    <source>
        <strain evidence="1">DSM 44829</strain>
    </source>
</reference>
<evidence type="ECO:0000313" key="1">
    <source>
        <dbReference type="EMBL" id="CDO10721.1"/>
    </source>
</evidence>